<gene>
    <name evidence="1" type="ORF">MCHLO_03986</name>
</gene>
<evidence type="ECO:0000313" key="1">
    <source>
        <dbReference type="EMBL" id="GAT46456.1"/>
    </source>
</evidence>
<dbReference type="EMBL" id="DF842544">
    <property type="protein sequence ID" value="GAT46456.1"/>
    <property type="molecule type" value="Genomic_DNA"/>
</dbReference>
<organism evidence="1 2">
    <name type="scientific">Mycena chlorophos</name>
    <name type="common">Agaric fungus</name>
    <name type="synonym">Agaricus chlorophos</name>
    <dbReference type="NCBI Taxonomy" id="658473"/>
    <lineage>
        <taxon>Eukaryota</taxon>
        <taxon>Fungi</taxon>
        <taxon>Dikarya</taxon>
        <taxon>Basidiomycota</taxon>
        <taxon>Agaricomycotina</taxon>
        <taxon>Agaricomycetes</taxon>
        <taxon>Agaricomycetidae</taxon>
        <taxon>Agaricales</taxon>
        <taxon>Marasmiineae</taxon>
        <taxon>Mycenaceae</taxon>
        <taxon>Mycena</taxon>
    </lineage>
</organism>
<evidence type="ECO:0000313" key="2">
    <source>
        <dbReference type="Proteomes" id="UP000815677"/>
    </source>
</evidence>
<dbReference type="Gene3D" id="1.20.1280.50">
    <property type="match status" value="1"/>
</dbReference>
<proteinExistence type="predicted"/>
<reference evidence="1" key="1">
    <citation type="submission" date="2014-09" db="EMBL/GenBank/DDBJ databases">
        <title>Genome sequence of the luminous mushroom Mycena chlorophos for searching fungal bioluminescence genes.</title>
        <authorList>
            <person name="Tanaka Y."/>
            <person name="Kasuga D."/>
            <person name="Oba Y."/>
            <person name="Hase S."/>
            <person name="Sato K."/>
            <person name="Oba Y."/>
            <person name="Sakakibara Y."/>
        </authorList>
    </citation>
    <scope>NUCLEOTIDE SEQUENCE</scope>
</reference>
<sequence length="346" mass="39945">MTEDAAVLPISQEHTHTILTLPNEIIAEIFSHYLPPYPTYPSSTGEGSPEFLRTICRQWRNLALHTPSLWRAIQLGPYETEKDFKRFEEWLQRSGNTPLSLLIDIANANDEDRSAAVLRLLCDNRFRWEYITLALKPSEVAFLSGYAPLLVRFKLIINTDEKYQTPIRLESADRLRFLSLWNVPRNDSSVRWKQLTCMSLFNVSIADAAHTVALAPNLRCCAFSLREAAASSETFIQHSRIDTLILIYFITPHLNAFILPSLRRLEIAGYHPPTNTVDTLRDFTNRSRCRLTHLRLVDPGNKARSELDNYRSALPGTQVLATRRKEQLQEEENWWMTDEYWKAEAP</sequence>
<dbReference type="Proteomes" id="UP000815677">
    <property type="component" value="Unassembled WGS sequence"/>
</dbReference>
<accession>A0ABQ0L5S7</accession>
<name>A0ABQ0L5S7_MYCCL</name>
<keyword evidence="2" id="KW-1185">Reference proteome</keyword>
<evidence type="ECO:0008006" key="3">
    <source>
        <dbReference type="Google" id="ProtNLM"/>
    </source>
</evidence>
<protein>
    <recommendedName>
        <fullName evidence="3">F-box domain-containing protein</fullName>
    </recommendedName>
</protein>